<dbReference type="Proteomes" id="UP001567538">
    <property type="component" value="Unassembled WGS sequence"/>
</dbReference>
<evidence type="ECO:0000256" key="1">
    <source>
        <dbReference type="SAM" id="MobiDB-lite"/>
    </source>
</evidence>
<name>A0ABD1FM54_SALDI</name>
<reference evidence="2 3" key="1">
    <citation type="submission" date="2024-06" db="EMBL/GenBank/DDBJ databases">
        <title>A chromosome level genome sequence of Diviner's sage (Salvia divinorum).</title>
        <authorList>
            <person name="Ford S.A."/>
            <person name="Ro D.-K."/>
            <person name="Ness R.W."/>
            <person name="Phillips M.A."/>
        </authorList>
    </citation>
    <scope>NUCLEOTIDE SEQUENCE [LARGE SCALE GENOMIC DNA]</scope>
    <source>
        <strain evidence="2">SAF-2024a</strain>
        <tissue evidence="2">Leaf</tissue>
    </source>
</reference>
<feature type="region of interest" description="Disordered" evidence="1">
    <location>
        <begin position="1"/>
        <end position="30"/>
    </location>
</feature>
<evidence type="ECO:0000313" key="3">
    <source>
        <dbReference type="Proteomes" id="UP001567538"/>
    </source>
</evidence>
<accession>A0ABD1FM54</accession>
<dbReference type="AlphaFoldDB" id="A0ABD1FM54"/>
<proteinExistence type="predicted"/>
<dbReference type="EMBL" id="JBEAFC010000014">
    <property type="protein sequence ID" value="KAL1532932.1"/>
    <property type="molecule type" value="Genomic_DNA"/>
</dbReference>
<evidence type="ECO:0000313" key="2">
    <source>
        <dbReference type="EMBL" id="KAL1532932.1"/>
    </source>
</evidence>
<protein>
    <submittedName>
        <fullName evidence="2">Uncharacterized protein</fullName>
    </submittedName>
</protein>
<keyword evidence="3" id="KW-1185">Reference proteome</keyword>
<comment type="caution">
    <text evidence="2">The sequence shown here is derived from an EMBL/GenBank/DDBJ whole genome shotgun (WGS) entry which is preliminary data.</text>
</comment>
<sequence length="87" mass="9465">MQRKHQEPSVTPTETRSQPPVPVAIPGVGTPSRESICRRVVRLSEQHLSAVLFGQRGADAAMTLLGQWRHSEVPGAQDVEIEQGRGA</sequence>
<feature type="compositionally biased region" description="Polar residues" evidence="1">
    <location>
        <begin position="8"/>
        <end position="18"/>
    </location>
</feature>
<gene>
    <name evidence="2" type="ORF">AAHA92_32884</name>
</gene>
<organism evidence="2 3">
    <name type="scientific">Salvia divinorum</name>
    <name type="common">Maria pastora</name>
    <name type="synonym">Diviner's sage</name>
    <dbReference type="NCBI Taxonomy" id="28513"/>
    <lineage>
        <taxon>Eukaryota</taxon>
        <taxon>Viridiplantae</taxon>
        <taxon>Streptophyta</taxon>
        <taxon>Embryophyta</taxon>
        <taxon>Tracheophyta</taxon>
        <taxon>Spermatophyta</taxon>
        <taxon>Magnoliopsida</taxon>
        <taxon>eudicotyledons</taxon>
        <taxon>Gunneridae</taxon>
        <taxon>Pentapetalae</taxon>
        <taxon>asterids</taxon>
        <taxon>lamiids</taxon>
        <taxon>Lamiales</taxon>
        <taxon>Lamiaceae</taxon>
        <taxon>Nepetoideae</taxon>
        <taxon>Mentheae</taxon>
        <taxon>Salviinae</taxon>
        <taxon>Salvia</taxon>
        <taxon>Salvia subgen. Calosphace</taxon>
    </lineage>
</organism>